<dbReference type="InterPro" id="IPR036291">
    <property type="entry name" value="NAD(P)-bd_dom_sf"/>
</dbReference>
<dbReference type="PANTHER" id="PTHR42879">
    <property type="entry name" value="3-OXOACYL-(ACYL-CARRIER-PROTEIN) REDUCTASE"/>
    <property type="match status" value="1"/>
</dbReference>
<feature type="domain" description="Ketoreductase" evidence="3">
    <location>
        <begin position="4"/>
        <end position="207"/>
    </location>
</feature>
<dbReference type="PROSITE" id="PS00061">
    <property type="entry name" value="ADH_SHORT"/>
    <property type="match status" value="1"/>
</dbReference>
<dbReference type="GO" id="GO:0016491">
    <property type="term" value="F:oxidoreductase activity"/>
    <property type="evidence" value="ECO:0007669"/>
    <property type="project" value="UniProtKB-KW"/>
</dbReference>
<dbReference type="SMART" id="SM00822">
    <property type="entry name" value="PKS_KR"/>
    <property type="match status" value="1"/>
</dbReference>
<dbReference type="CDD" id="cd05233">
    <property type="entry name" value="SDR_c"/>
    <property type="match status" value="1"/>
</dbReference>
<reference evidence="4" key="1">
    <citation type="submission" date="2022-01" db="EMBL/GenBank/DDBJ databases">
        <authorList>
            <person name="Karlyshev A.V."/>
            <person name="Jaspars M."/>
        </authorList>
    </citation>
    <scope>NUCLEOTIDE SEQUENCE</scope>
    <source>
        <strain evidence="4">AGSA3-2</strain>
    </source>
</reference>
<dbReference type="PANTHER" id="PTHR42879:SF2">
    <property type="entry name" value="3-OXOACYL-[ACYL-CARRIER-PROTEIN] REDUCTASE FABG"/>
    <property type="match status" value="1"/>
</dbReference>
<keyword evidence="5" id="KW-1185">Reference proteome</keyword>
<dbReference type="PRINTS" id="PR00081">
    <property type="entry name" value="GDHRDH"/>
</dbReference>
<organism evidence="4 5">
    <name type="scientific">Alloalcanivorax xenomutans</name>
    <dbReference type="NCBI Taxonomy" id="1094342"/>
    <lineage>
        <taxon>Bacteria</taxon>
        <taxon>Pseudomonadati</taxon>
        <taxon>Pseudomonadota</taxon>
        <taxon>Gammaproteobacteria</taxon>
        <taxon>Oceanospirillales</taxon>
        <taxon>Alcanivoracaceae</taxon>
        <taxon>Alloalcanivorax</taxon>
    </lineage>
</organism>
<gene>
    <name evidence="4" type="ORF">LZG35_00610</name>
</gene>
<comment type="similarity">
    <text evidence="1">Belongs to the short-chain dehydrogenases/reductases (SDR) family.</text>
</comment>
<dbReference type="NCBIfam" id="NF005753">
    <property type="entry name" value="PRK07577.1"/>
    <property type="match status" value="1"/>
</dbReference>
<dbReference type="EMBL" id="JAJVKT010000001">
    <property type="protein sequence ID" value="MCE7507118.1"/>
    <property type="molecule type" value="Genomic_DNA"/>
</dbReference>
<dbReference type="RefSeq" id="WP_063140284.1">
    <property type="nucleotide sequence ID" value="NZ_CP012331.1"/>
</dbReference>
<dbReference type="KEGG" id="axe:P40_04505"/>
<dbReference type="InterPro" id="IPR002347">
    <property type="entry name" value="SDR_fam"/>
</dbReference>
<dbReference type="Gene3D" id="3.40.50.720">
    <property type="entry name" value="NAD(P)-binding Rossmann-like Domain"/>
    <property type="match status" value="1"/>
</dbReference>
<evidence type="ECO:0000259" key="3">
    <source>
        <dbReference type="SMART" id="SM00822"/>
    </source>
</evidence>
<evidence type="ECO:0000313" key="4">
    <source>
        <dbReference type="EMBL" id="MCE7507118.1"/>
    </source>
</evidence>
<name>A0A9Q3ZAZ5_9GAMM</name>
<protein>
    <submittedName>
        <fullName evidence="4">SDR family oxidoreductase</fullName>
    </submittedName>
</protein>
<evidence type="ECO:0000313" key="5">
    <source>
        <dbReference type="Proteomes" id="UP001107961"/>
    </source>
</evidence>
<dbReference type="FunFam" id="3.40.50.720:FF:000173">
    <property type="entry name" value="3-oxoacyl-[acyl-carrier protein] reductase"/>
    <property type="match status" value="1"/>
</dbReference>
<evidence type="ECO:0000256" key="2">
    <source>
        <dbReference type="ARBA" id="ARBA00023002"/>
    </source>
</evidence>
<keyword evidence="2" id="KW-0560">Oxidoreductase</keyword>
<dbReference type="GO" id="GO:0032787">
    <property type="term" value="P:monocarboxylic acid metabolic process"/>
    <property type="evidence" value="ECO:0007669"/>
    <property type="project" value="UniProtKB-ARBA"/>
</dbReference>
<dbReference type="SUPFAM" id="SSF51735">
    <property type="entry name" value="NAD(P)-binding Rossmann-fold domains"/>
    <property type="match status" value="1"/>
</dbReference>
<dbReference type="Pfam" id="PF13561">
    <property type="entry name" value="adh_short_C2"/>
    <property type="match status" value="1"/>
</dbReference>
<dbReference type="InterPro" id="IPR020904">
    <property type="entry name" value="Sc_DH/Rdtase_CS"/>
</dbReference>
<dbReference type="Proteomes" id="UP001107961">
    <property type="component" value="Unassembled WGS sequence"/>
</dbReference>
<evidence type="ECO:0000256" key="1">
    <source>
        <dbReference type="ARBA" id="ARBA00006484"/>
    </source>
</evidence>
<dbReference type="InterPro" id="IPR057326">
    <property type="entry name" value="KR_dom"/>
</dbReference>
<sequence length="241" mass="25176">MTTRTFLITGASKGIGRALAQRLAAAGHGVVGLARGAGQGDFPGTLISADLSDRANTEQVLADLANRFDFDGVVNNVGAVRPQPLGEIDLDTFDSVLALNLHPTIQATQAVLPGMRQRGWGRVVNISSLTVLGMQGRTAYASAKSALVNFTRTWALELAKTGITVNSVAPGPTETELFRENNPPGSEGEARYLAGVPMDRLGQPDEIAAAIEFLLGEHSGYITGQTLFVDGGASVGRAAFS</sequence>
<proteinExistence type="inferred from homology"/>
<dbReference type="PRINTS" id="PR00080">
    <property type="entry name" value="SDRFAMILY"/>
</dbReference>
<dbReference type="InterPro" id="IPR050259">
    <property type="entry name" value="SDR"/>
</dbReference>
<dbReference type="AlphaFoldDB" id="A0A9Q3ZAZ5"/>
<comment type="caution">
    <text evidence="4">The sequence shown here is derived from an EMBL/GenBank/DDBJ whole genome shotgun (WGS) entry which is preliminary data.</text>
</comment>
<accession>A0A9Q3ZAZ5</accession>